<dbReference type="OMA" id="VVWVWQS"/>
<dbReference type="PANTHER" id="PTHR13500">
    <property type="entry name" value="NUCLEOLAR PRERIBOSOMAL-ASSOCIATED PROTEIN 1"/>
    <property type="match status" value="1"/>
</dbReference>
<dbReference type="InterPro" id="IPR039844">
    <property type="entry name" value="URB1"/>
</dbReference>
<feature type="region of interest" description="Disordered" evidence="1">
    <location>
        <begin position="1"/>
        <end position="20"/>
    </location>
</feature>
<reference evidence="5" key="1">
    <citation type="submission" date="2021-04" db="EMBL/GenBank/DDBJ databases">
        <authorList>
            <consortium name="Wellcome Sanger Institute Data Sharing"/>
        </authorList>
    </citation>
    <scope>NUCLEOTIDE SEQUENCE [LARGE SCALE GENOMIC DNA]</scope>
</reference>
<evidence type="ECO:0000259" key="2">
    <source>
        <dbReference type="Pfam" id="PF11707"/>
    </source>
</evidence>
<organism evidence="5 6">
    <name type="scientific">Sparus aurata</name>
    <name type="common">Gilthead sea bream</name>
    <dbReference type="NCBI Taxonomy" id="8175"/>
    <lineage>
        <taxon>Eukaryota</taxon>
        <taxon>Metazoa</taxon>
        <taxon>Chordata</taxon>
        <taxon>Craniata</taxon>
        <taxon>Vertebrata</taxon>
        <taxon>Euteleostomi</taxon>
        <taxon>Actinopterygii</taxon>
        <taxon>Neopterygii</taxon>
        <taxon>Teleostei</taxon>
        <taxon>Neoteleostei</taxon>
        <taxon>Acanthomorphata</taxon>
        <taxon>Eupercaria</taxon>
        <taxon>Spariformes</taxon>
        <taxon>Sparidae</taxon>
        <taxon>Sparus</taxon>
    </lineage>
</organism>
<dbReference type="GeneTree" id="ENSGT00390000014210"/>
<name>A0A671V6J2_SPAAU</name>
<reference evidence="5" key="2">
    <citation type="submission" date="2025-08" db="UniProtKB">
        <authorList>
            <consortium name="Ensembl"/>
        </authorList>
    </citation>
    <scope>IDENTIFICATION</scope>
</reference>
<dbReference type="InterPro" id="IPR059018">
    <property type="entry name" value="HEAT_URB1"/>
</dbReference>
<evidence type="ECO:0000259" key="4">
    <source>
        <dbReference type="Pfam" id="PF26140"/>
    </source>
</evidence>
<evidence type="ECO:0000256" key="1">
    <source>
        <dbReference type="SAM" id="MobiDB-lite"/>
    </source>
</evidence>
<dbReference type="Ensembl" id="ENSSAUT00010022683.1">
    <property type="protein sequence ID" value="ENSSAUP00010021467.1"/>
    <property type="gene ID" value="ENSSAUG00010009512.1"/>
</dbReference>
<dbReference type="GO" id="GO:0005730">
    <property type="term" value="C:nucleolus"/>
    <property type="evidence" value="ECO:0007669"/>
    <property type="project" value="TreeGrafter"/>
</dbReference>
<feature type="region of interest" description="Disordered" evidence="1">
    <location>
        <begin position="2005"/>
        <end position="2035"/>
    </location>
</feature>
<dbReference type="OrthoDB" id="72892at2759"/>
<keyword evidence="6" id="KW-1185">Reference proteome</keyword>
<dbReference type="Pfam" id="PF16201">
    <property type="entry name" value="NopRA1"/>
    <property type="match status" value="1"/>
</dbReference>
<dbReference type="CTD" id="9875"/>
<feature type="domain" description="URB1 C-terminal" evidence="3">
    <location>
        <begin position="1657"/>
        <end position="1846"/>
    </location>
</feature>
<accession>A0A671V6J2</accession>
<dbReference type="PANTHER" id="PTHR13500:SF0">
    <property type="entry name" value="NUCLEOLAR PRE-RIBOSOMAL-ASSOCIATED PROTEIN 1"/>
    <property type="match status" value="1"/>
</dbReference>
<evidence type="ECO:0000313" key="5">
    <source>
        <dbReference type="Ensembl" id="ENSSAUP00010021467.1"/>
    </source>
</evidence>
<feature type="domain" description="URB1 N-terminal" evidence="2">
    <location>
        <begin position="73"/>
        <end position="387"/>
    </location>
</feature>
<protein>
    <submittedName>
        <fullName evidence="5">URB1 ribosome biogenesis homolog</fullName>
    </submittedName>
</protein>
<reference evidence="5" key="3">
    <citation type="submission" date="2025-09" db="UniProtKB">
        <authorList>
            <consortium name="Ensembl"/>
        </authorList>
    </citation>
    <scope>IDENTIFICATION</scope>
</reference>
<feature type="compositionally biased region" description="Basic and acidic residues" evidence="1">
    <location>
        <begin position="2023"/>
        <end position="2035"/>
    </location>
</feature>
<dbReference type="InterPro" id="IPR032436">
    <property type="entry name" value="URB1_C"/>
</dbReference>
<evidence type="ECO:0000259" key="3">
    <source>
        <dbReference type="Pfam" id="PF16201"/>
    </source>
</evidence>
<dbReference type="Pfam" id="PF26140">
    <property type="entry name" value="HEAT_URB1"/>
    <property type="match status" value="1"/>
</dbReference>
<sequence length="2260" mass="253484">MGKKRPSEDSPESNTPVKKEKVPEFNGTVFKAMLKEPRTAMKGLQTFISTAKKLPCPDLYDVVEGYIKISMECAEIFKLLEGEKHAESEMMLVFESLEMILLRTASDLSHFNMVGNTIVKKTLSSCVKLLQASFHSENHRFVRQCLSLLSALVSQGPEAAREVLSHIHVSKTLSGLAKRKDKKGKPDVRMAYIQFVLSFLVSGDNATVGQILEIKELLPEISLGLKEDRMSMVNLILSTLKSRVVLNKGISKTQKVRFFTPAVLANIASLYKWNGIVDATTDDNRMEEDSEHAGISVIRELVHSFLLDLCCSRKHGISFHDASFGTAGRAGNIVLLQFLVGLKQATEDELVADLVVNVLKGSPDILARYFQETQYSYTPRIKSAWQDNVKLLKKIYEAQPEVSTVFQASEVVPVPRLLSMIMVISLPPVCNKAFFTQGLSLANTTVQLTTLSMINFLLKRASKNMEYLLDKSEWHHSDVYTLNMMDELVQQYRETLSKILPDMTGIVSKWQSLSKKEKTNAEEKKTKTEESAAQTDDKKETPVAETAEVILLKALILQVICLYQKVVPHLVSQCKFDFSKLFKGIVSETGMREEVPPVLQHQILQLALDLPASKFSWFRIQDVADTESSSGEKSVLYLLLKMFVSSSSSHLKTSTRMLVLKVLKDSGVFEYTWTELELWLDQLARVEPNRQETVILFLERVLVKLVCNSYTYTDKVASLVQEAAYLQANLSNQEGDAASIPVSHIDDVLDMLDVIMDGNEGEMEEFGPSLSEDLIIQTFPFSVVVPAALEARNKLPAEKGVVHEYLSAVLSDVLHCQREPLPLCLALLQYDKELVSSEPSAPPHPSIIHLHQYYSRWLPEQCREELFKSSERQSVGLTATTSFTAVMKAAYAQGPSSLLEDAFRKDVEGTLASMLMAEFPVAIKQVLLYIKSTVENLGTFSKNIGTAPLGTLMAILQDLVIKLQSFQETTDSEPAAENSQEGSDLFLEINQSSTVEANKEQILLSSLGSIFKHPCLEQWFLALEMAALPPHTLNPVRLKHLCAQLNDDILALLKTSAPTLRDLGHLELISSYTESIEKAVLKELTEKVSQATKNESKAFQALLSLHSYMDSCNLREVVSKLLLLPQESLMSPSSKGTQAELSVYGYAAVQILTEAKANSSQDHSIFLSQSHLHGLGTLLLSCSSPVLEAFMLQTLSSQPGSAKLLHTDVLLHCLQSPLPDTQAISSLLLQNCSTHRLCFELWCLEPANMKKLSDQTEIFLPIINTYLQVASREDPARPKDVQGEVLKALKQTLLAELSECVLGTLTEDSGAQLTETLSSLIRLSANMKDTRDLINNLPNALQKVDSFERWRLVDVITEKLADCPEEQETWRKSVTTAALKCLIAAYSHSKDQAASPSEQEKSILERLQQLLTAAEDIAASDWNSFVKNGLKYRYRDQHFLNTLSNLLELMYGGSEVQKDLIPLSTLHMMTSSHSLFLPTMLDSNEESSSCQAKESLVSLLLCLVKKCPAVCNISHFVVLLGAYGATLSTSDQKLLLLLQEYERNNVSLLKFQSFLWGPAAVEHHKTRKSLGASLWKQESSDDLLALLKPDRMLQTISHFPQQRRIFLQDGKELLYSNDATKDLGNLYDPCFLLPLFSSILQPECVIDCLKFISTHALGVTVMALSSYDSKVRAAAYHVLSCFYQHLEGARIREKRQLLYLLDTVKNGIRQPNQRLPFVLTTYVTKVAQQMLRPEDHMYVVLNRFLLSHQSLDFRRVPEFFKLFYGFDLEHKMEREWILSVLEEGISDGHCFELCDQQGIFQTLLGFSSSPLCDEHSQAQIIRVLCQAARVNRAAYNLTKSCGLLTWIIQMLERRNLDQQLLSAMIDLLHVLWFTNLGQKEKHADEAKTSASSTEEKSQSPVKCLPLPLISEFLCVASTISRHLRLCVKATQLRQFLQTLCSILKHRETALNVNKQADRLMLHPQPLPCTEALALLLCWASLSRNTALLTQIQALSEKHKVKELLGTGKDKTRGKGSFSKVRTRKDNLAEDAETEKQEESLLTECKSYLSRIFVHWEPVFPLSELQLAQTGDNMEPSQLASDTAHLLTKWSLRCLVEDSYDENRTKEFLHWVKKAVIKHKETVDVVLLDPGLKADLLRLHHQAFEAQCHSSMSARVETFQLFTNIMIHLLETQGHLPELHQAVISACLPEATLDQSRHEAGLFLLSLYISELWSGATSAELFLSHVTLVTRAKCKRQKASKSSLIQTAIRAICDDIISMKS</sequence>
<dbReference type="InterPro" id="IPR021714">
    <property type="entry name" value="URB1_N"/>
</dbReference>
<feature type="region of interest" description="Disordered" evidence="1">
    <location>
        <begin position="517"/>
        <end position="539"/>
    </location>
</feature>
<dbReference type="Pfam" id="PF11707">
    <property type="entry name" value="Npa1"/>
    <property type="match status" value="1"/>
</dbReference>
<dbReference type="Proteomes" id="UP000472265">
    <property type="component" value="Chromosome 2"/>
</dbReference>
<dbReference type="GeneID" id="115566369"/>
<dbReference type="InParanoid" id="A0A671V6J2"/>
<proteinExistence type="predicted"/>
<dbReference type="GO" id="GO:0000463">
    <property type="term" value="P:maturation of LSU-rRNA from tricistronic rRNA transcript (SSU-rRNA, 5.8S rRNA, LSU-rRNA)"/>
    <property type="evidence" value="ECO:0007669"/>
    <property type="project" value="TreeGrafter"/>
</dbReference>
<feature type="domain" description="URB1 central HEAT repeat" evidence="4">
    <location>
        <begin position="632"/>
        <end position="724"/>
    </location>
</feature>
<evidence type="ECO:0000313" key="6">
    <source>
        <dbReference type="Proteomes" id="UP000472265"/>
    </source>
</evidence>
<dbReference type="GO" id="GO:0000466">
    <property type="term" value="P:maturation of 5.8S rRNA from tricistronic rRNA transcript (SSU-rRNA, 5.8S rRNA, LSU-rRNA)"/>
    <property type="evidence" value="ECO:0007669"/>
    <property type="project" value="TreeGrafter"/>
</dbReference>
<gene>
    <name evidence="5" type="primary">URB1</name>
    <name evidence="5" type="synonym">urb1</name>
</gene>
<dbReference type="RefSeq" id="XP_030248076.1">
    <property type="nucleotide sequence ID" value="XM_030392216.1"/>
</dbReference>